<dbReference type="AlphaFoldDB" id="A0AAN6GHS9"/>
<gene>
    <name evidence="2" type="ORF">OC842_000335</name>
</gene>
<keyword evidence="3" id="KW-1185">Reference proteome</keyword>
<sequence length="609" mass="67644">MIPPEQLCGNIQHSLADQIRRLAINHNAPFPLATTGQILARVLNGQDQHIDHLLLQHNRAYPKGCNGLWKSHLVSLLNDVEPLLGSASDGRYSIQRAAQEDLIGVKMFDELRSQTLHVRSLQAFQVAFQHFTGGILAGLNFDNVFVAGGSVNAALTDPDASNFGARLRKSDVDIFLYDLTDFEMVNKVAHVQAVLRNNISDFHKKYVTERSGGAVTFIPNDESGRRVQIVLRAHLNPAEILAHFDLDQARVGYDGDQVWLNMMAVRAWVTGYSICTGHISSSFAGRIVKYASRGWGLLVKIPLTQVRQKHTVEVQSMVDEKKETLKRDFLRYPWDGVNNFKMLYVAVKRAVMTNWTHTFADLNALAGLWSVAHSTGHIRDLMDELGCSHSTYSLYHSPEDGGNVDDWKDVMANIRNEASATDILKDIEEALKSVYEHKDGQDVSFNKNMAAAIEKAQVQLDCVRERAQKDLDDLHRRTTQEIADVQRQMEQETEEAKKARQEGRSEAVGRVMGLLQRLKDGVVGDVRGLCDMLKSSATETEVRAKAAQSGWLRVQTQLFGSNAWAIAWPEAARAAQQRVSVHPSSVLPAYEAASVATAATPTGGVEESD</sequence>
<evidence type="ECO:0000256" key="1">
    <source>
        <dbReference type="SAM" id="Coils"/>
    </source>
</evidence>
<dbReference type="SUPFAM" id="SSF47162">
    <property type="entry name" value="Apolipoprotein"/>
    <property type="match status" value="1"/>
</dbReference>
<evidence type="ECO:0000313" key="3">
    <source>
        <dbReference type="Proteomes" id="UP001176521"/>
    </source>
</evidence>
<accession>A0AAN6GHS9</accession>
<reference evidence="2" key="1">
    <citation type="journal article" date="2023" name="PhytoFront">
        <title>Draft Genome Resources of Seven Strains of Tilletia horrida, Causal Agent of Kernel Smut of Rice.</title>
        <authorList>
            <person name="Khanal S."/>
            <person name="Antony Babu S."/>
            <person name="Zhou X.G."/>
        </authorList>
    </citation>
    <scope>NUCLEOTIDE SEQUENCE</scope>
    <source>
        <strain evidence="2">TX3</strain>
    </source>
</reference>
<keyword evidence="1" id="KW-0175">Coiled coil</keyword>
<name>A0AAN6GHS9_9BASI</name>
<feature type="coiled-coil region" evidence="1">
    <location>
        <begin position="446"/>
        <end position="506"/>
    </location>
</feature>
<dbReference type="Proteomes" id="UP001176521">
    <property type="component" value="Unassembled WGS sequence"/>
</dbReference>
<dbReference type="EMBL" id="JAPDMQ010000008">
    <property type="protein sequence ID" value="KAK0540766.1"/>
    <property type="molecule type" value="Genomic_DNA"/>
</dbReference>
<protein>
    <submittedName>
        <fullName evidence="2">Uncharacterized protein</fullName>
    </submittedName>
</protein>
<organism evidence="2 3">
    <name type="scientific">Tilletia horrida</name>
    <dbReference type="NCBI Taxonomy" id="155126"/>
    <lineage>
        <taxon>Eukaryota</taxon>
        <taxon>Fungi</taxon>
        <taxon>Dikarya</taxon>
        <taxon>Basidiomycota</taxon>
        <taxon>Ustilaginomycotina</taxon>
        <taxon>Exobasidiomycetes</taxon>
        <taxon>Tilletiales</taxon>
        <taxon>Tilletiaceae</taxon>
        <taxon>Tilletia</taxon>
    </lineage>
</organism>
<proteinExistence type="predicted"/>
<evidence type="ECO:0000313" key="2">
    <source>
        <dbReference type="EMBL" id="KAK0540766.1"/>
    </source>
</evidence>
<comment type="caution">
    <text evidence="2">The sequence shown here is derived from an EMBL/GenBank/DDBJ whole genome shotgun (WGS) entry which is preliminary data.</text>
</comment>